<gene>
    <name evidence="2" type="ORF">AVDCRST_MAG19-1860</name>
</gene>
<name>A0A6J4UYM7_9BACT</name>
<dbReference type="AlphaFoldDB" id="A0A6J4UYM7"/>
<feature type="transmembrane region" description="Helical" evidence="1">
    <location>
        <begin position="39"/>
        <end position="60"/>
    </location>
</feature>
<keyword evidence="1" id="KW-0812">Transmembrane</keyword>
<proteinExistence type="predicted"/>
<evidence type="ECO:0000256" key="1">
    <source>
        <dbReference type="SAM" id="Phobius"/>
    </source>
</evidence>
<evidence type="ECO:0000313" key="2">
    <source>
        <dbReference type="EMBL" id="CAA9561748.1"/>
    </source>
</evidence>
<dbReference type="InterPro" id="IPR046513">
    <property type="entry name" value="DUF6691"/>
</dbReference>
<keyword evidence="1" id="KW-0472">Membrane</keyword>
<sequence>MRMNAVGPLFGIGFGVVLSGARLTDYDVIHRMLRLEDLQPFLVLVLGSAIAVAAPLLRLLSRSGWQTPLGGPLTPSPSPIGRHHVLGSILFGAGWAVVGTCPGPALAMVGSGHLLGAVVATGLFAGIALRDTVTAGVTTQRSGSNAGEPQSVGL</sequence>
<dbReference type="Pfam" id="PF20398">
    <property type="entry name" value="DUF6691"/>
    <property type="match status" value="1"/>
</dbReference>
<keyword evidence="1" id="KW-1133">Transmembrane helix</keyword>
<protein>
    <submittedName>
        <fullName evidence="2">Uncharacterized protein</fullName>
    </submittedName>
</protein>
<reference evidence="2" key="1">
    <citation type="submission" date="2020-02" db="EMBL/GenBank/DDBJ databases">
        <authorList>
            <person name="Meier V. D."/>
        </authorList>
    </citation>
    <scope>NUCLEOTIDE SEQUENCE</scope>
    <source>
        <strain evidence="2">AVDCRST_MAG19</strain>
    </source>
</reference>
<organism evidence="2">
    <name type="scientific">uncultured Thermomicrobiales bacterium</name>
    <dbReference type="NCBI Taxonomy" id="1645740"/>
    <lineage>
        <taxon>Bacteria</taxon>
        <taxon>Pseudomonadati</taxon>
        <taxon>Thermomicrobiota</taxon>
        <taxon>Thermomicrobia</taxon>
        <taxon>Thermomicrobiales</taxon>
        <taxon>environmental samples</taxon>
    </lineage>
</organism>
<accession>A0A6J4UYM7</accession>
<dbReference type="EMBL" id="CADCWL010000079">
    <property type="protein sequence ID" value="CAA9561748.1"/>
    <property type="molecule type" value="Genomic_DNA"/>
</dbReference>